<evidence type="ECO:0000313" key="2">
    <source>
        <dbReference type="Proteomes" id="UP001302349"/>
    </source>
</evidence>
<dbReference type="NCBIfam" id="TIGR01549">
    <property type="entry name" value="HAD-SF-IA-v1"/>
    <property type="match status" value="1"/>
</dbReference>
<dbReference type="PANTHER" id="PTHR47478:SF1">
    <property type="entry name" value="PYRIMIDINE 5'-NUCLEOTIDASE YJJG"/>
    <property type="match status" value="1"/>
</dbReference>
<dbReference type="Gene3D" id="3.40.50.1000">
    <property type="entry name" value="HAD superfamily/HAD-like"/>
    <property type="match status" value="1"/>
</dbReference>
<dbReference type="EMBL" id="CP136051">
    <property type="protein sequence ID" value="WOK06457.1"/>
    <property type="molecule type" value="Genomic_DNA"/>
</dbReference>
<organism evidence="1 2">
    <name type="scientific">Imperialibacter roseus</name>
    <dbReference type="NCBI Taxonomy" id="1324217"/>
    <lineage>
        <taxon>Bacteria</taxon>
        <taxon>Pseudomonadati</taxon>
        <taxon>Bacteroidota</taxon>
        <taxon>Cytophagia</taxon>
        <taxon>Cytophagales</taxon>
        <taxon>Flammeovirgaceae</taxon>
        <taxon>Imperialibacter</taxon>
    </lineage>
</organism>
<dbReference type="NCBIfam" id="TIGR02254">
    <property type="entry name" value="YjjG_YfnB"/>
    <property type="match status" value="1"/>
</dbReference>
<dbReference type="InterPro" id="IPR023214">
    <property type="entry name" value="HAD_sf"/>
</dbReference>
<evidence type="ECO:0000313" key="1">
    <source>
        <dbReference type="EMBL" id="WOK06457.1"/>
    </source>
</evidence>
<dbReference type="SUPFAM" id="SSF56784">
    <property type="entry name" value="HAD-like"/>
    <property type="match status" value="1"/>
</dbReference>
<dbReference type="InterPro" id="IPR006439">
    <property type="entry name" value="HAD-SF_hydro_IA"/>
</dbReference>
<dbReference type="SFLD" id="SFLDG01129">
    <property type="entry name" value="C1.5:_HAD__Beta-PGM__Phosphata"/>
    <property type="match status" value="1"/>
</dbReference>
<sequence length="232" mass="26888">MGKKYKHLFFDLDHTLWDYDQNARESLVELYSVYALKNFGKFSAEQLVDKFFRVNTQFWYLYDLKKIDKEHLREERFRTVFRELGFADMDLAFQFGEDYVNLCPTKTAVMPGAIELLTYLVEKYPIHIITNGFDDIQSVKIKSSGLEKFFSEVITSQRAGARKPSPQIFEYAMQLTGATPSTSAMVGDNLVTDIGGARGHGIDHFYFNPEKHPHTEPVTLEIHSLSELRHHF</sequence>
<proteinExistence type="predicted"/>
<dbReference type="SFLD" id="SFLDS00003">
    <property type="entry name" value="Haloacid_Dehalogenase"/>
    <property type="match status" value="1"/>
</dbReference>
<dbReference type="InterPro" id="IPR023198">
    <property type="entry name" value="PGP-like_dom2"/>
</dbReference>
<protein>
    <submittedName>
        <fullName evidence="1">YjjG family noncanonical pyrimidine nucleotidase</fullName>
    </submittedName>
</protein>
<dbReference type="InterPro" id="IPR052550">
    <property type="entry name" value="Pyrimidine_5'-ntase_YjjG"/>
</dbReference>
<dbReference type="InterPro" id="IPR036412">
    <property type="entry name" value="HAD-like_sf"/>
</dbReference>
<dbReference type="Proteomes" id="UP001302349">
    <property type="component" value="Chromosome"/>
</dbReference>
<reference evidence="1 2" key="1">
    <citation type="journal article" date="2023" name="Microbiol. Resour. Announc.">
        <title>Complete Genome Sequence of Imperialibacter roseus strain P4T.</title>
        <authorList>
            <person name="Tizabi D.R."/>
            <person name="Bachvaroff T."/>
            <person name="Hill R.T."/>
        </authorList>
    </citation>
    <scope>NUCLEOTIDE SEQUENCE [LARGE SCALE GENOMIC DNA]</scope>
    <source>
        <strain evidence="1 2">P4T</strain>
    </source>
</reference>
<dbReference type="RefSeq" id="WP_317489180.1">
    <property type="nucleotide sequence ID" value="NZ_CP136051.1"/>
</dbReference>
<dbReference type="Pfam" id="PF00702">
    <property type="entry name" value="Hydrolase"/>
    <property type="match status" value="1"/>
</dbReference>
<dbReference type="Gene3D" id="1.10.150.240">
    <property type="entry name" value="Putative phosphatase, domain 2"/>
    <property type="match status" value="1"/>
</dbReference>
<dbReference type="PANTHER" id="PTHR47478">
    <property type="match status" value="1"/>
</dbReference>
<keyword evidence="2" id="KW-1185">Reference proteome</keyword>
<gene>
    <name evidence="1" type="ORF">RT717_25615</name>
</gene>
<accession>A0ABZ0IS96</accession>
<name>A0ABZ0IS96_9BACT</name>
<dbReference type="InterPro" id="IPR011951">
    <property type="entry name" value="HAD-SF_hydro_IA_YjjG/PynA"/>
</dbReference>